<evidence type="ECO:0000313" key="5">
    <source>
        <dbReference type="EMBL" id="TWG14004.1"/>
    </source>
</evidence>
<feature type="region of interest" description="Disordered" evidence="2">
    <location>
        <begin position="1"/>
        <end position="20"/>
    </location>
</feature>
<dbReference type="PROSITE" id="PS50093">
    <property type="entry name" value="PKD"/>
    <property type="match status" value="2"/>
</dbReference>
<dbReference type="InterPro" id="IPR036907">
    <property type="entry name" value="5'-Nucleotdase_C_sf"/>
</dbReference>
<evidence type="ECO:0000313" key="6">
    <source>
        <dbReference type="Proteomes" id="UP000320239"/>
    </source>
</evidence>
<dbReference type="CDD" id="cd04486">
    <property type="entry name" value="YhcR_OBF_like"/>
    <property type="match status" value="1"/>
</dbReference>
<dbReference type="Pfam" id="PF00149">
    <property type="entry name" value="Metallophos"/>
    <property type="match status" value="1"/>
</dbReference>
<dbReference type="InterPro" id="IPR029052">
    <property type="entry name" value="Metallo-depent_PP-like"/>
</dbReference>
<proteinExistence type="predicted"/>
<evidence type="ECO:0000259" key="4">
    <source>
        <dbReference type="PROSITE" id="PS50093"/>
    </source>
</evidence>
<dbReference type="InterPro" id="IPR008334">
    <property type="entry name" value="5'-Nucleotdase_C"/>
</dbReference>
<dbReference type="GO" id="GO:0009166">
    <property type="term" value="P:nucleotide catabolic process"/>
    <property type="evidence" value="ECO:0007669"/>
    <property type="project" value="InterPro"/>
</dbReference>
<dbReference type="InterPro" id="IPR000601">
    <property type="entry name" value="PKD_dom"/>
</dbReference>
<dbReference type="GO" id="GO:0005975">
    <property type="term" value="P:carbohydrate metabolic process"/>
    <property type="evidence" value="ECO:0007669"/>
    <property type="project" value="UniProtKB-ARBA"/>
</dbReference>
<feature type="domain" description="PKD" evidence="4">
    <location>
        <begin position="1358"/>
        <end position="1413"/>
    </location>
</feature>
<dbReference type="NCBIfam" id="NF033681">
    <property type="entry name" value="ExeM_NucH_DNase"/>
    <property type="match status" value="1"/>
</dbReference>
<feature type="signal peptide" evidence="3">
    <location>
        <begin position="1"/>
        <end position="46"/>
    </location>
</feature>
<dbReference type="InterPro" id="IPR022409">
    <property type="entry name" value="PKD/Chitinase_dom"/>
</dbReference>
<dbReference type="Gene3D" id="2.60.40.10">
    <property type="entry name" value="Immunoglobulins"/>
    <property type="match status" value="2"/>
</dbReference>
<reference evidence="5 6" key="1">
    <citation type="submission" date="2019-06" db="EMBL/GenBank/DDBJ databases">
        <title>Sequencing the genomes of 1000 actinobacteria strains.</title>
        <authorList>
            <person name="Klenk H.-P."/>
        </authorList>
    </citation>
    <scope>NUCLEOTIDE SEQUENCE [LARGE SCALE GENOMIC DNA]</scope>
    <source>
        <strain evidence="5 6">DSM 43866</strain>
    </source>
</reference>
<dbReference type="CDD" id="cd00146">
    <property type="entry name" value="PKD"/>
    <property type="match status" value="1"/>
</dbReference>
<feature type="region of interest" description="Disordered" evidence="2">
    <location>
        <begin position="154"/>
        <end position="175"/>
    </location>
</feature>
<evidence type="ECO:0000256" key="2">
    <source>
        <dbReference type="SAM" id="MobiDB-lite"/>
    </source>
</evidence>
<dbReference type="Gene3D" id="3.60.10.10">
    <property type="entry name" value="Endonuclease/exonuclease/phosphatase"/>
    <property type="match status" value="1"/>
</dbReference>
<keyword evidence="6" id="KW-1185">Reference proteome</keyword>
<comment type="caution">
    <text evidence="5">The sequence shown here is derived from an EMBL/GenBank/DDBJ whole genome shotgun (WGS) entry which is preliminary data.</text>
</comment>
<feature type="chain" id="PRO_5022089444" evidence="3">
    <location>
        <begin position="47"/>
        <end position="1613"/>
    </location>
</feature>
<gene>
    <name evidence="5" type="ORF">FHX34_104297</name>
</gene>
<dbReference type="Pfam" id="PF02872">
    <property type="entry name" value="5_nucleotid_C"/>
    <property type="match status" value="1"/>
</dbReference>
<dbReference type="CDD" id="cd10283">
    <property type="entry name" value="MnuA_DNase1-like"/>
    <property type="match status" value="1"/>
</dbReference>
<dbReference type="InterPro" id="IPR013783">
    <property type="entry name" value="Ig-like_fold"/>
</dbReference>
<evidence type="ECO:0000256" key="3">
    <source>
        <dbReference type="SAM" id="SignalP"/>
    </source>
</evidence>
<dbReference type="SUPFAM" id="SSF55816">
    <property type="entry name" value="5'-nucleotidase (syn. UDP-sugar hydrolase), C-terminal domain"/>
    <property type="match status" value="1"/>
</dbReference>
<dbReference type="EMBL" id="VIWY01000004">
    <property type="protein sequence ID" value="TWG14004.1"/>
    <property type="molecule type" value="Genomic_DNA"/>
</dbReference>
<dbReference type="SMART" id="SM00089">
    <property type="entry name" value="PKD"/>
    <property type="match status" value="2"/>
</dbReference>
<dbReference type="Pfam" id="PF03372">
    <property type="entry name" value="Exo_endo_phos"/>
    <property type="match status" value="1"/>
</dbReference>
<feature type="domain" description="PKD" evidence="4">
    <location>
        <begin position="1445"/>
        <end position="1486"/>
    </location>
</feature>
<name>A0A561VQW6_ACTTI</name>
<dbReference type="SUPFAM" id="SSF56300">
    <property type="entry name" value="Metallo-dependent phosphatases"/>
    <property type="match status" value="1"/>
</dbReference>
<evidence type="ECO:0000256" key="1">
    <source>
        <dbReference type="ARBA" id="ARBA00022729"/>
    </source>
</evidence>
<feature type="compositionally biased region" description="Polar residues" evidence="2">
    <location>
        <begin position="157"/>
        <end position="175"/>
    </location>
</feature>
<keyword evidence="1 3" id="KW-0732">Signal</keyword>
<dbReference type="SUPFAM" id="SSF56219">
    <property type="entry name" value="DNase I-like"/>
    <property type="match status" value="1"/>
</dbReference>
<dbReference type="InterPro" id="IPR036691">
    <property type="entry name" value="Endo/exonu/phosph_ase_sf"/>
</dbReference>
<dbReference type="PANTHER" id="PTHR42834">
    <property type="entry name" value="ENDONUCLEASE/EXONUCLEASE/PHOSPHATASE FAMILY PROTEIN (AFU_ORTHOLOGUE AFUA_3G09210)"/>
    <property type="match status" value="1"/>
</dbReference>
<dbReference type="PANTHER" id="PTHR42834:SF1">
    <property type="entry name" value="ENDONUCLEASE_EXONUCLEASE_PHOSPHATASE FAMILY PROTEIN (AFU_ORTHOLOGUE AFUA_3G09210)"/>
    <property type="match status" value="1"/>
</dbReference>
<dbReference type="Proteomes" id="UP000320239">
    <property type="component" value="Unassembled WGS sequence"/>
</dbReference>
<dbReference type="InterPro" id="IPR006179">
    <property type="entry name" value="5_nucleotidase/apyrase"/>
</dbReference>
<organism evidence="5 6">
    <name type="scientific">Actinoplanes teichomyceticus</name>
    <dbReference type="NCBI Taxonomy" id="1867"/>
    <lineage>
        <taxon>Bacteria</taxon>
        <taxon>Bacillati</taxon>
        <taxon>Actinomycetota</taxon>
        <taxon>Actinomycetes</taxon>
        <taxon>Micromonosporales</taxon>
        <taxon>Micromonosporaceae</taxon>
        <taxon>Actinoplanes</taxon>
    </lineage>
</organism>
<dbReference type="GO" id="GO:0016787">
    <property type="term" value="F:hydrolase activity"/>
    <property type="evidence" value="ECO:0007669"/>
    <property type="project" value="InterPro"/>
</dbReference>
<accession>A0A561VQW6</accession>
<dbReference type="InterPro" id="IPR035986">
    <property type="entry name" value="PKD_dom_sf"/>
</dbReference>
<protein>
    <submittedName>
        <fullName evidence="5">5'-nucleotidase</fullName>
    </submittedName>
</protein>
<dbReference type="InterPro" id="IPR005135">
    <property type="entry name" value="Endo/exonuclease/phosphatase"/>
</dbReference>
<dbReference type="Gene3D" id="3.90.780.10">
    <property type="entry name" value="5'-Nucleotidase, C-terminal domain"/>
    <property type="match status" value="1"/>
</dbReference>
<dbReference type="Gene3D" id="3.60.21.10">
    <property type="match status" value="1"/>
</dbReference>
<dbReference type="InterPro" id="IPR004843">
    <property type="entry name" value="Calcineurin-like_PHP"/>
</dbReference>
<dbReference type="InterPro" id="IPR047971">
    <property type="entry name" value="ExeM-like"/>
</dbReference>
<dbReference type="PRINTS" id="PR01607">
    <property type="entry name" value="APYRASEFAMLY"/>
</dbReference>
<dbReference type="OrthoDB" id="1016457at2"/>
<sequence>MRPYIRSVNPGARTTRTTRSPQALRALGAAALATALGLGFSGPAFAAEAQIPFISEIHYDNVGADSGEAIEIQAPAGLDLTGWKVVLYNYTGGATYDTRTLNGTVPAAGVVVETFATDGLQNGPQDGVALVKPDGTVVEFLSYEGTLTAVNGPAAGRTSTDIGVSETNSTPAGTSLQKIDGVWTASAPSSFGAVNKVVTDQPGNPGAGCTTTPTRTIAEVQGPGAASPLAGSKVTVEGVVTAVHTTGGFNGFYIQTAGSGGNRTVAEGVPSDAIFVFGSAANLPTVSIGDQVRVTGTVTEFNGLTELSLGARADTEVCATGVTVPAAVPLSLPAGDAVRESVEGMLVAPAGRYTVSDVYSLNNYGQLVLNAGDSVAKVPTDVARPGSPEAVARKSANRAGRILLDDGRTANLSTSNTTPPYVSKDEPVRAGDTVASFGPLVLDYAYGDWLLEPTTPVTADTPAANRTTFTAANPRTAQPADVGGDIRVASFNVLNYFVHFGGEARGATDAAALAKQQAKIVSAITSLDADVVALMEIENSVRFEANDPQLALKTLVGALNDKDGAGTWDYVRTPAGLPGPAEQDYITTAIIFKPGKVTPKGGARSLNDETVWSNAREPIAQTFTAGSIDFTVVANHLKSKGASVTPTGDNVDTGDGQGSYNGDRVRQAKSLVDFVKGVEAQSGTDKVILLGDFNAYTQEDPMQVLYDAGYTDVHTTKAPGKSSYVFGGESGSLDHALTTPSLTERVTGVDIWNINSVESYAYQYNGYAPFYSATPYRASDHDPVVIGLDTGAKAPVNLQLLNINDFHGRLEAPATDAQKNPIGGAAQLVGMVDKLRAENPNTIWSSAGDNIGASTFVSAIDNDNPTLAALNAGGLAVSAVGNHEFDKGFADLTGRVDEKADFPYLGANVYADGKRALPAYEVETVGGVKVGYIGVVTEQTASLVSPDGIKGVEFHDPVAEANKVAAELSDGDASNGEADVLVLLAHEGAATENIASAEALRKDPVFGPFTEVSADIDVIFSGHTHQPYAFELPVPGTDRTRPVIQAEDYGVKLGRANLTYDPATKSVTDASAELLEVKGYPENTAVAGIVTTAKATATELGKRELGKITAEIKRAYGNGAEDRGAESVMGNFIADVQLDQTSDAGRGGAQIAFMNPGGLRADLAYGADGTVTYSQAFAVQPFANDVVTKTLTGAQIKQALEQQWQPAGASRPVLHLGSSRGFTYSYDAAQPQGSRIIASSMKLNGVTIDPAASYRVTMNSFLASGGDNFAALGANNSSRTTTGDNDLTMLVNYFAKYKTVTADPVFRSTAAVADSTAPEGAYRLNATAIWPGQAVTLTRTSLSDDVTTDAKDIKQVVNWGDGSPAVELAAGATTATHTFTKAGRAAITVTITDRAGNARTVAAGTVTVSAQTGRYTLDRSAIWATQSVTLRVSSVNGTSVKIAWGDGATGSASANIAVSHTYAKAGRYPVKVTPVNAAGVGTTVTAGTVNVVKDVHAPKVSLTVPRHPTKASSWSTLSGSVSDTGLGVRSVRVKLIEQRSGKWYYYSHGKWTKAPSKSSALSRAEQVTAKVAGGRWSLKVSGVKKGALRIGYLATDRAGNNSAVKVHTQKITK</sequence>
<dbReference type="SUPFAM" id="SSF49299">
    <property type="entry name" value="PKD domain"/>
    <property type="match status" value="2"/>
</dbReference>
<feature type="region of interest" description="Disordered" evidence="2">
    <location>
        <begin position="642"/>
        <end position="662"/>
    </location>
</feature>